<organism evidence="3 4">
    <name type="scientific">Thalictrum thalictroides</name>
    <name type="common">Rue-anemone</name>
    <name type="synonym">Anemone thalictroides</name>
    <dbReference type="NCBI Taxonomy" id="46969"/>
    <lineage>
        <taxon>Eukaryota</taxon>
        <taxon>Viridiplantae</taxon>
        <taxon>Streptophyta</taxon>
        <taxon>Embryophyta</taxon>
        <taxon>Tracheophyta</taxon>
        <taxon>Spermatophyta</taxon>
        <taxon>Magnoliopsida</taxon>
        <taxon>Ranunculales</taxon>
        <taxon>Ranunculaceae</taxon>
        <taxon>Thalictroideae</taxon>
        <taxon>Thalictrum</taxon>
    </lineage>
</organism>
<proteinExistence type="predicted"/>
<keyword evidence="4" id="KW-1185">Reference proteome</keyword>
<dbReference type="Gene3D" id="1.25.40.10">
    <property type="entry name" value="Tetratricopeptide repeat domain"/>
    <property type="match status" value="1"/>
</dbReference>
<comment type="caution">
    <text evidence="3">The sequence shown here is derived from an EMBL/GenBank/DDBJ whole genome shotgun (WGS) entry which is preliminary data.</text>
</comment>
<name>A0A7J6UU12_THATH</name>
<keyword evidence="2" id="KW-1133">Transmembrane helix</keyword>
<keyword evidence="2" id="KW-0472">Membrane</keyword>
<dbReference type="Proteomes" id="UP000554482">
    <property type="component" value="Unassembled WGS sequence"/>
</dbReference>
<keyword evidence="2" id="KW-0812">Transmembrane</keyword>
<evidence type="ECO:0000256" key="1">
    <source>
        <dbReference type="ARBA" id="ARBA00022737"/>
    </source>
</evidence>
<dbReference type="AlphaFoldDB" id="A0A7J6UU12"/>
<dbReference type="InterPro" id="IPR002885">
    <property type="entry name" value="PPR_rpt"/>
</dbReference>
<protein>
    <submittedName>
        <fullName evidence="3">Pentatricopeptide repeat-containing protein</fullName>
    </submittedName>
</protein>
<feature type="non-terminal residue" evidence="3">
    <location>
        <position position="1"/>
    </location>
</feature>
<keyword evidence="1" id="KW-0677">Repeat</keyword>
<dbReference type="Pfam" id="PF01535">
    <property type="entry name" value="PPR"/>
    <property type="match status" value="1"/>
</dbReference>
<evidence type="ECO:0000313" key="4">
    <source>
        <dbReference type="Proteomes" id="UP000554482"/>
    </source>
</evidence>
<feature type="transmembrane region" description="Helical" evidence="2">
    <location>
        <begin position="35"/>
        <end position="58"/>
    </location>
</feature>
<dbReference type="NCBIfam" id="TIGR00756">
    <property type="entry name" value="PPR"/>
    <property type="match status" value="1"/>
</dbReference>
<gene>
    <name evidence="3" type="ORF">FRX31_034364</name>
</gene>
<sequence length="107" mass="12012">VSSPSCIPNPTTNCCTTNTDTVAAKSEEDNIVGHWSLHSVQALVGLLMTLLLTIHYLMPDQALDVFRRMNEIFGCCPGIRSYNSLLNAFVKCNQWDRAESFFAYFVF</sequence>
<dbReference type="EMBL" id="JABWDY010043272">
    <property type="protein sequence ID" value="KAF5176049.1"/>
    <property type="molecule type" value="Genomic_DNA"/>
</dbReference>
<evidence type="ECO:0000313" key="3">
    <source>
        <dbReference type="EMBL" id="KAF5176049.1"/>
    </source>
</evidence>
<dbReference type="OrthoDB" id="185373at2759"/>
<evidence type="ECO:0000256" key="2">
    <source>
        <dbReference type="SAM" id="Phobius"/>
    </source>
</evidence>
<accession>A0A7J6UU12</accession>
<reference evidence="3 4" key="1">
    <citation type="submission" date="2020-06" db="EMBL/GenBank/DDBJ databases">
        <title>Transcriptomic and genomic resources for Thalictrum thalictroides and T. hernandezii: Facilitating candidate gene discovery in an emerging model plant lineage.</title>
        <authorList>
            <person name="Arias T."/>
            <person name="Riano-Pachon D.M."/>
            <person name="Di Stilio V.S."/>
        </authorList>
    </citation>
    <scope>NUCLEOTIDE SEQUENCE [LARGE SCALE GENOMIC DNA]</scope>
    <source>
        <strain evidence="4">cv. WT478/WT964</strain>
        <tissue evidence="3">Leaves</tissue>
    </source>
</reference>
<dbReference type="InterPro" id="IPR011990">
    <property type="entry name" value="TPR-like_helical_dom_sf"/>
</dbReference>